<evidence type="ECO:0000256" key="1">
    <source>
        <dbReference type="SAM" id="Coils"/>
    </source>
</evidence>
<evidence type="ECO:0000313" key="3">
    <source>
        <dbReference type="EMBL" id="TWT76095.1"/>
    </source>
</evidence>
<dbReference type="EMBL" id="SJPO01000006">
    <property type="protein sequence ID" value="TWT76095.1"/>
    <property type="molecule type" value="Genomic_DNA"/>
</dbReference>
<sequence>MPPFDPKTLHDGETTDAAPAAVVAVEEPPKRKRRTAKKTPQRAETGAGDHVDEILHEESLREKRRIVAAHAVLNRLADRNQDAANCQRLDIDPEEWRLVAAVFDDVRNEPELRRVISSRQGVLQAIANGATREEISAAETALAEAVRAENEAAATVDDLAGVEAGPVLLQQIQRLEARLAGLRKTRAEAQSHLNRARSQFAMVCSRAPKELQRRRDEGVADVHRSEEGVRLQVLDRKIDGIRSRWASGRVYKWAHEATSGAWWCFLARECPAAIVTGGRHGPGRHIDATVIEEFRRDQVQRVLPELLAEADELRPRVAAMLEEAEAPVHAWAATGCLTLEML</sequence>
<evidence type="ECO:0000256" key="2">
    <source>
        <dbReference type="SAM" id="MobiDB-lite"/>
    </source>
</evidence>
<feature type="compositionally biased region" description="Low complexity" evidence="2">
    <location>
        <begin position="17"/>
        <end position="26"/>
    </location>
</feature>
<keyword evidence="4" id="KW-1185">Reference proteome</keyword>
<keyword evidence="1" id="KW-0175">Coiled coil</keyword>
<dbReference type="RefSeq" id="WP_146588051.1">
    <property type="nucleotide sequence ID" value="NZ_SJPO01000006.1"/>
</dbReference>
<name>A0A5C5YMK7_9BACT</name>
<reference evidence="3 4" key="1">
    <citation type="submission" date="2019-02" db="EMBL/GenBank/DDBJ databases">
        <title>Deep-cultivation of Planctomycetes and their phenomic and genomic characterization uncovers novel biology.</title>
        <authorList>
            <person name="Wiegand S."/>
            <person name="Jogler M."/>
            <person name="Boedeker C."/>
            <person name="Pinto D."/>
            <person name="Vollmers J."/>
            <person name="Rivas-Marin E."/>
            <person name="Kohn T."/>
            <person name="Peeters S.H."/>
            <person name="Heuer A."/>
            <person name="Rast P."/>
            <person name="Oberbeckmann S."/>
            <person name="Bunk B."/>
            <person name="Jeske O."/>
            <person name="Meyerdierks A."/>
            <person name="Storesund J.E."/>
            <person name="Kallscheuer N."/>
            <person name="Luecker S."/>
            <person name="Lage O.M."/>
            <person name="Pohl T."/>
            <person name="Merkel B.J."/>
            <person name="Hornburger P."/>
            <person name="Mueller R.-W."/>
            <person name="Bruemmer F."/>
            <person name="Labrenz M."/>
            <person name="Spormann A.M."/>
            <person name="Op Den Camp H."/>
            <person name="Overmann J."/>
            <person name="Amann R."/>
            <person name="Jetten M.S.M."/>
            <person name="Mascher T."/>
            <person name="Medema M.H."/>
            <person name="Devos D.P."/>
            <person name="Kaster A.-K."/>
            <person name="Ovreas L."/>
            <person name="Rohde M."/>
            <person name="Galperin M.Y."/>
            <person name="Jogler C."/>
        </authorList>
    </citation>
    <scope>NUCLEOTIDE SEQUENCE [LARGE SCALE GENOMIC DNA]</scope>
    <source>
        <strain evidence="3 4">Pla123a</strain>
    </source>
</reference>
<protein>
    <submittedName>
        <fullName evidence="3">Uncharacterized protein</fullName>
    </submittedName>
</protein>
<proteinExistence type="predicted"/>
<organism evidence="3 4">
    <name type="scientific">Posidoniimonas polymericola</name>
    <dbReference type="NCBI Taxonomy" id="2528002"/>
    <lineage>
        <taxon>Bacteria</taxon>
        <taxon>Pseudomonadati</taxon>
        <taxon>Planctomycetota</taxon>
        <taxon>Planctomycetia</taxon>
        <taxon>Pirellulales</taxon>
        <taxon>Lacipirellulaceae</taxon>
        <taxon>Posidoniimonas</taxon>
    </lineage>
</organism>
<accession>A0A5C5YMK7</accession>
<evidence type="ECO:0000313" key="4">
    <source>
        <dbReference type="Proteomes" id="UP000318478"/>
    </source>
</evidence>
<dbReference type="Proteomes" id="UP000318478">
    <property type="component" value="Unassembled WGS sequence"/>
</dbReference>
<feature type="region of interest" description="Disordered" evidence="2">
    <location>
        <begin position="1"/>
        <end position="49"/>
    </location>
</feature>
<feature type="compositionally biased region" description="Basic residues" evidence="2">
    <location>
        <begin position="30"/>
        <end position="40"/>
    </location>
</feature>
<feature type="coiled-coil region" evidence="1">
    <location>
        <begin position="172"/>
        <end position="199"/>
    </location>
</feature>
<comment type="caution">
    <text evidence="3">The sequence shown here is derived from an EMBL/GenBank/DDBJ whole genome shotgun (WGS) entry which is preliminary data.</text>
</comment>
<dbReference type="AlphaFoldDB" id="A0A5C5YMK7"/>
<gene>
    <name evidence="3" type="ORF">Pla123a_28840</name>
</gene>